<dbReference type="VEuPathDB" id="FungiDB:UMAG_11131"/>
<evidence type="ECO:0000313" key="2">
    <source>
        <dbReference type="EMBL" id="KIS67707.1"/>
    </source>
</evidence>
<organism evidence="2 3">
    <name type="scientific">Mycosarcoma maydis</name>
    <name type="common">Corn smut fungus</name>
    <name type="synonym">Ustilago maydis</name>
    <dbReference type="NCBI Taxonomy" id="5270"/>
    <lineage>
        <taxon>Eukaryota</taxon>
        <taxon>Fungi</taxon>
        <taxon>Dikarya</taxon>
        <taxon>Basidiomycota</taxon>
        <taxon>Ustilaginomycotina</taxon>
        <taxon>Ustilaginomycetes</taxon>
        <taxon>Ustilaginales</taxon>
        <taxon>Ustilaginaceae</taxon>
        <taxon>Mycosarcoma</taxon>
    </lineage>
</organism>
<dbReference type="RefSeq" id="XP_011390812.1">
    <property type="nucleotide sequence ID" value="XM_011392510.1"/>
</dbReference>
<reference evidence="2 3" key="1">
    <citation type="journal article" date="2006" name="Nature">
        <title>Insights from the genome of the biotrophic fungal plant pathogen Ustilago maydis.</title>
        <authorList>
            <person name="Kamper J."/>
            <person name="Kahmann R."/>
            <person name="Bolker M."/>
            <person name="Ma L.J."/>
            <person name="Brefort T."/>
            <person name="Saville B.J."/>
            <person name="Banuett F."/>
            <person name="Kronstad J.W."/>
            <person name="Gold S.E."/>
            <person name="Muller O."/>
            <person name="Perlin M.H."/>
            <person name="Wosten H.A."/>
            <person name="de Vries R."/>
            <person name="Ruiz-Herrera J."/>
            <person name="Reynaga-Pena C.G."/>
            <person name="Snetselaar K."/>
            <person name="McCann M."/>
            <person name="Perez-Martin J."/>
            <person name="Feldbrugge M."/>
            <person name="Basse C.W."/>
            <person name="Steinberg G."/>
            <person name="Ibeas J.I."/>
            <person name="Holloman W."/>
            <person name="Guzman P."/>
            <person name="Farman M."/>
            <person name="Stajich J.E."/>
            <person name="Sentandreu R."/>
            <person name="Gonzalez-Prieto J.M."/>
            <person name="Kennell J.C."/>
            <person name="Molina L."/>
            <person name="Schirawski J."/>
            <person name="Mendoza-Mendoza A."/>
            <person name="Greilinger D."/>
            <person name="Munch K."/>
            <person name="Rossel N."/>
            <person name="Scherer M."/>
            <person name="Vranes M."/>
            <person name="Ladendorf O."/>
            <person name="Vincon V."/>
            <person name="Fuchs U."/>
            <person name="Sandrock B."/>
            <person name="Meng S."/>
            <person name="Ho E.C."/>
            <person name="Cahill M.J."/>
            <person name="Boyce K.J."/>
            <person name="Klose J."/>
            <person name="Klosterman S.J."/>
            <person name="Deelstra H.J."/>
            <person name="Ortiz-Castellanos L."/>
            <person name="Li W."/>
            <person name="Sanchez-Alonso P."/>
            <person name="Schreier P.H."/>
            <person name="Hauser-Hahn I."/>
            <person name="Vaupel M."/>
            <person name="Koopmann E."/>
            <person name="Friedrich G."/>
            <person name="Voss H."/>
            <person name="Schluter T."/>
            <person name="Margolis J."/>
            <person name="Platt D."/>
            <person name="Swimmer C."/>
            <person name="Gnirke A."/>
            <person name="Chen F."/>
            <person name="Vysotskaia V."/>
            <person name="Mannhaupt G."/>
            <person name="Guldener U."/>
            <person name="Munsterkotter M."/>
            <person name="Haase D."/>
            <person name="Oesterheld M."/>
            <person name="Mewes H.W."/>
            <person name="Mauceli E.W."/>
            <person name="DeCaprio D."/>
            <person name="Wade C.M."/>
            <person name="Butler J."/>
            <person name="Young S."/>
            <person name="Jaffe D.B."/>
            <person name="Calvo S."/>
            <person name="Nusbaum C."/>
            <person name="Galagan J."/>
            <person name="Birren B.W."/>
        </authorList>
    </citation>
    <scope>NUCLEOTIDE SEQUENCE [LARGE SCALE GENOMIC DNA]</scope>
    <source>
        <strain evidence="3">DSM 14603 / FGSC 9021 / UM521</strain>
    </source>
</reference>
<name>A0A0D1C1I3_MYCMD</name>
<protein>
    <submittedName>
        <fullName evidence="2">Uncharacterized protein</fullName>
    </submittedName>
</protein>
<dbReference type="EMBL" id="CM003151">
    <property type="protein sequence ID" value="KIS67707.1"/>
    <property type="molecule type" value="Genomic_DNA"/>
</dbReference>
<dbReference type="KEGG" id="uma:UMAG_11131"/>
<keyword evidence="3" id="KW-1185">Reference proteome</keyword>
<proteinExistence type="predicted"/>
<sequence>MEETGAFICGGCCAAIAAQIQYVFCGTRQYGADASCCDNCCRFNCGWKNDAPLPVEDYPIANSEPQDRTQTVDGEGLKGVDASAPAYEATPQMSAVPPSTHVTSAPAESADVKATTG</sequence>
<evidence type="ECO:0000313" key="3">
    <source>
        <dbReference type="Proteomes" id="UP000000561"/>
    </source>
</evidence>
<accession>A0A0D1C1I3</accession>
<dbReference type="AlphaFoldDB" id="A0A0D1C1I3"/>
<feature type="region of interest" description="Disordered" evidence="1">
    <location>
        <begin position="59"/>
        <end position="117"/>
    </location>
</feature>
<dbReference type="Proteomes" id="UP000000561">
    <property type="component" value="Chromosome 12"/>
</dbReference>
<evidence type="ECO:0000256" key="1">
    <source>
        <dbReference type="SAM" id="MobiDB-lite"/>
    </source>
</evidence>
<dbReference type="GeneID" id="23567051"/>
<dbReference type="InParanoid" id="A0A0D1C1I3"/>
<dbReference type="OrthoDB" id="2556000at2759"/>
<gene>
    <name evidence="2" type="ORF">UMAG_11131</name>
</gene>